<feature type="transmembrane region" description="Helical" evidence="1">
    <location>
        <begin position="12"/>
        <end position="33"/>
    </location>
</feature>
<dbReference type="EMBL" id="CP000804">
    <property type="protein sequence ID" value="ABU60222.1"/>
    <property type="molecule type" value="Genomic_DNA"/>
</dbReference>
<dbReference type="Gene3D" id="6.10.140.1340">
    <property type="match status" value="1"/>
</dbReference>
<name>A7NRM6_ROSCS</name>
<evidence type="ECO:0000256" key="1">
    <source>
        <dbReference type="SAM" id="Phobius"/>
    </source>
</evidence>
<dbReference type="RefSeq" id="WP_012122643.1">
    <property type="nucleotide sequence ID" value="NC_009767.1"/>
</dbReference>
<keyword evidence="4" id="KW-1185">Reference proteome</keyword>
<gene>
    <name evidence="3" type="ordered locus">Rcas_4192</name>
</gene>
<reference evidence="3 4" key="1">
    <citation type="submission" date="2007-08" db="EMBL/GenBank/DDBJ databases">
        <title>Complete sequence of Roseiflexus castenholzii DSM 13941.</title>
        <authorList>
            <consortium name="US DOE Joint Genome Institute"/>
            <person name="Copeland A."/>
            <person name="Lucas S."/>
            <person name="Lapidus A."/>
            <person name="Barry K."/>
            <person name="Glavina del Rio T."/>
            <person name="Dalin E."/>
            <person name="Tice H."/>
            <person name="Pitluck S."/>
            <person name="Thompson L.S."/>
            <person name="Brettin T."/>
            <person name="Bruce D."/>
            <person name="Detter J.C."/>
            <person name="Han C."/>
            <person name="Tapia R."/>
            <person name="Schmutz J."/>
            <person name="Larimer F."/>
            <person name="Land M."/>
            <person name="Hauser L."/>
            <person name="Kyrpides N."/>
            <person name="Mikhailova N."/>
            <person name="Bryant D.A."/>
            <person name="Hanada S."/>
            <person name="Tsukatani Y."/>
            <person name="Richardson P."/>
        </authorList>
    </citation>
    <scope>NUCLEOTIDE SEQUENCE [LARGE SCALE GENOMIC DNA]</scope>
    <source>
        <strain evidence="4">DSM 13941 / HLO8</strain>
    </source>
</reference>
<keyword evidence="1" id="KW-0812">Transmembrane</keyword>
<evidence type="ECO:0000313" key="4">
    <source>
        <dbReference type="Proteomes" id="UP000000263"/>
    </source>
</evidence>
<dbReference type="Proteomes" id="UP000000263">
    <property type="component" value="Chromosome"/>
</dbReference>
<dbReference type="Pfam" id="PF11127">
    <property type="entry name" value="YgaP-like_TM"/>
    <property type="match status" value="1"/>
</dbReference>
<evidence type="ECO:0000259" key="2">
    <source>
        <dbReference type="Pfam" id="PF11127"/>
    </source>
</evidence>
<organism evidence="3 4">
    <name type="scientific">Roseiflexus castenholzii (strain DSM 13941 / HLO8)</name>
    <dbReference type="NCBI Taxonomy" id="383372"/>
    <lineage>
        <taxon>Bacteria</taxon>
        <taxon>Bacillati</taxon>
        <taxon>Chloroflexota</taxon>
        <taxon>Chloroflexia</taxon>
        <taxon>Chloroflexales</taxon>
        <taxon>Roseiflexineae</taxon>
        <taxon>Roseiflexaceae</taxon>
        <taxon>Roseiflexus</taxon>
    </lineage>
</organism>
<dbReference type="InterPro" id="IPR021309">
    <property type="entry name" value="YgaP-like_TM"/>
</dbReference>
<accession>A7NRM6</accession>
<dbReference type="HOGENOM" id="CLU_176022_3_1_0"/>
<sequence>MLAKNEGPLDRGIRAVLGIVALVAAFTLLSGVWQIVAGVVAFMLLVTAAIGVCPLYSVLGINTCPVRPGTRS</sequence>
<protein>
    <recommendedName>
        <fullName evidence="2">Inner membrane protein YgaP-like transmembrane domain-containing protein</fullName>
    </recommendedName>
</protein>
<keyword evidence="1" id="KW-1133">Transmembrane helix</keyword>
<feature type="domain" description="Inner membrane protein YgaP-like transmembrane" evidence="2">
    <location>
        <begin position="3"/>
        <end position="66"/>
    </location>
</feature>
<evidence type="ECO:0000313" key="3">
    <source>
        <dbReference type="EMBL" id="ABU60222.1"/>
    </source>
</evidence>
<feature type="transmembrane region" description="Helical" evidence="1">
    <location>
        <begin position="39"/>
        <end position="61"/>
    </location>
</feature>
<dbReference type="OrthoDB" id="5405951at2"/>
<dbReference type="eggNOG" id="ENOG5030T57">
    <property type="taxonomic scope" value="Bacteria"/>
</dbReference>
<dbReference type="AlphaFoldDB" id="A7NRM6"/>
<dbReference type="KEGG" id="rca:Rcas_4192"/>
<keyword evidence="1" id="KW-0472">Membrane</keyword>
<proteinExistence type="predicted"/>